<gene>
    <name evidence="2" type="ORF">HKI87_04g32310</name>
</gene>
<keyword evidence="3" id="KW-1185">Reference proteome</keyword>
<dbReference type="PANTHER" id="PTHR35309">
    <property type="match status" value="1"/>
</dbReference>
<name>A0AAX4P7A2_9CHLO</name>
<evidence type="ECO:0000313" key="3">
    <source>
        <dbReference type="Proteomes" id="UP001472866"/>
    </source>
</evidence>
<dbReference type="EMBL" id="CP151504">
    <property type="protein sequence ID" value="WZN61696.1"/>
    <property type="molecule type" value="Genomic_DNA"/>
</dbReference>
<dbReference type="Pfam" id="PF14249">
    <property type="entry name" value="Tocopherol_cycl"/>
    <property type="match status" value="1"/>
</dbReference>
<protein>
    <submittedName>
        <fullName evidence="2">Tocopherol cyclase</fullName>
    </submittedName>
</protein>
<dbReference type="Proteomes" id="UP001472866">
    <property type="component" value="Chromosome 04"/>
</dbReference>
<sequence length="437" mass="48734">MAFRVVWKPHRGGACSDCRRRGPGAHRPGGGSEAASRRPRPASSRCLPDFASGEETPHSGYHWDGARGRFMEGWYFKVAAPSGSFAFMYSIENPNSWDPSAGVGAQVMGPKDSYMLQYSKDTRRFWADGKKLELGCAFRLRESGPYPSGMSEKGDFERRVERGFQVSSSWHQGHLTLESRGVGGHIEPSVRECSWAYETRRVHGWGNSTGRQQATAGLLAALPVFEPHWQILMSHGLSSGWIKWGDELHEFKDAPSYSEKNWGEGFPKRWFWLQCNTFGDEECTSLTAGGGRRTLPFLFGQDEDVALIGIHHAGRFIEIVPWNGEVSWKVSPWGSWAVKGRSGRIRVELEATTRSSGTVLRAPTVEGLIPVCKDTFEGSLRMRVWEDGELIIDRKSETAALEVGGGPWWDTWVGDAEMKEPLRSLTSGLTDFEAPLM</sequence>
<dbReference type="PANTHER" id="PTHR35309:SF4">
    <property type="entry name" value="TOCOPHEROL CYCLASE"/>
    <property type="match status" value="1"/>
</dbReference>
<organism evidence="2 3">
    <name type="scientific">Chloropicon roscoffensis</name>
    <dbReference type="NCBI Taxonomy" id="1461544"/>
    <lineage>
        <taxon>Eukaryota</taxon>
        <taxon>Viridiplantae</taxon>
        <taxon>Chlorophyta</taxon>
        <taxon>Chloropicophyceae</taxon>
        <taxon>Chloropicales</taxon>
        <taxon>Chloropicaceae</taxon>
        <taxon>Chloropicon</taxon>
    </lineage>
</organism>
<evidence type="ECO:0000256" key="1">
    <source>
        <dbReference type="SAM" id="MobiDB-lite"/>
    </source>
</evidence>
<reference evidence="2 3" key="1">
    <citation type="submission" date="2024-03" db="EMBL/GenBank/DDBJ databases">
        <title>Complete genome sequence of the green alga Chloropicon roscoffensis RCC1871.</title>
        <authorList>
            <person name="Lemieux C."/>
            <person name="Pombert J.-F."/>
            <person name="Otis C."/>
            <person name="Turmel M."/>
        </authorList>
    </citation>
    <scope>NUCLEOTIDE SEQUENCE [LARGE SCALE GENOMIC DNA]</scope>
    <source>
        <strain evidence="2 3">RCC1871</strain>
    </source>
</reference>
<dbReference type="AlphaFoldDB" id="A0AAX4P7A2"/>
<proteinExistence type="predicted"/>
<dbReference type="InterPro" id="IPR025893">
    <property type="entry name" value="Tocopherol_cyclase"/>
</dbReference>
<feature type="region of interest" description="Disordered" evidence="1">
    <location>
        <begin position="16"/>
        <end position="58"/>
    </location>
</feature>
<dbReference type="GO" id="GO:0009976">
    <property type="term" value="F:tocopherol cyclase activity"/>
    <property type="evidence" value="ECO:0007669"/>
    <property type="project" value="InterPro"/>
</dbReference>
<evidence type="ECO:0000313" key="2">
    <source>
        <dbReference type="EMBL" id="WZN61696.1"/>
    </source>
</evidence>
<accession>A0AAX4P7A2</accession>